<dbReference type="PROSITE" id="PS00737">
    <property type="entry name" value="THIOLASE_2"/>
    <property type="match status" value="1"/>
</dbReference>
<dbReference type="InterPro" id="IPR020616">
    <property type="entry name" value="Thiolase_N"/>
</dbReference>
<dbReference type="EMBL" id="PDKN01000001">
    <property type="protein sequence ID" value="RXJ60826.1"/>
    <property type="molecule type" value="Genomic_DNA"/>
</dbReference>
<accession>A0A4Q0XTR5</accession>
<dbReference type="PROSITE" id="PS00099">
    <property type="entry name" value="THIOLASE_3"/>
    <property type="match status" value="1"/>
</dbReference>
<evidence type="ECO:0000256" key="1">
    <source>
        <dbReference type="ARBA" id="ARBA00010982"/>
    </source>
</evidence>
<keyword evidence="3 5" id="KW-0012">Acyltransferase</keyword>
<dbReference type="PANTHER" id="PTHR18919:SF107">
    <property type="entry name" value="ACETYL-COA ACETYLTRANSFERASE, CYTOSOLIC"/>
    <property type="match status" value="1"/>
</dbReference>
<keyword evidence="2 5" id="KW-0808">Transferase</keyword>
<gene>
    <name evidence="8" type="ORF">CRV04_02085</name>
</gene>
<evidence type="ECO:0000259" key="7">
    <source>
        <dbReference type="Pfam" id="PF02803"/>
    </source>
</evidence>
<evidence type="ECO:0000259" key="6">
    <source>
        <dbReference type="Pfam" id="PF00108"/>
    </source>
</evidence>
<dbReference type="Pfam" id="PF02803">
    <property type="entry name" value="Thiolase_C"/>
    <property type="match status" value="1"/>
</dbReference>
<dbReference type="InterPro" id="IPR020617">
    <property type="entry name" value="Thiolase_C"/>
</dbReference>
<dbReference type="SUPFAM" id="SSF53901">
    <property type="entry name" value="Thiolase-like"/>
    <property type="match status" value="2"/>
</dbReference>
<comment type="similarity">
    <text evidence="1 5">Belongs to the thiolase-like superfamily. Thiolase family.</text>
</comment>
<feature type="active site" description="Acyl-thioester intermediate" evidence="4">
    <location>
        <position position="89"/>
    </location>
</feature>
<dbReference type="NCBIfam" id="TIGR01930">
    <property type="entry name" value="AcCoA-C-Actrans"/>
    <property type="match status" value="1"/>
</dbReference>
<dbReference type="GO" id="GO:0003988">
    <property type="term" value="F:acetyl-CoA C-acyltransferase activity"/>
    <property type="evidence" value="ECO:0007669"/>
    <property type="project" value="UniProtKB-ARBA"/>
</dbReference>
<dbReference type="Pfam" id="PF00108">
    <property type="entry name" value="Thiolase_N"/>
    <property type="match status" value="1"/>
</dbReference>
<dbReference type="PANTHER" id="PTHR18919">
    <property type="entry name" value="ACETYL-COA C-ACYLTRANSFERASE"/>
    <property type="match status" value="1"/>
</dbReference>
<evidence type="ECO:0000313" key="8">
    <source>
        <dbReference type="EMBL" id="RXJ60826.1"/>
    </source>
</evidence>
<dbReference type="RefSeq" id="WP_128994961.1">
    <property type="nucleotide sequence ID" value="NZ_PDKN01000001.1"/>
</dbReference>
<evidence type="ECO:0000256" key="2">
    <source>
        <dbReference type="ARBA" id="ARBA00022679"/>
    </source>
</evidence>
<evidence type="ECO:0000256" key="4">
    <source>
        <dbReference type="PIRSR" id="PIRSR000429-1"/>
    </source>
</evidence>
<feature type="domain" description="Thiolase C-terminal" evidence="7">
    <location>
        <begin position="288"/>
        <end position="424"/>
    </location>
</feature>
<name>A0A4Q0XTR5_9BACT</name>
<feature type="domain" description="Thiolase N-terminal" evidence="6">
    <location>
        <begin position="5"/>
        <end position="279"/>
    </location>
</feature>
<feature type="active site" description="Proton acceptor" evidence="4">
    <location>
        <position position="412"/>
    </location>
</feature>
<protein>
    <submittedName>
        <fullName evidence="8">Acetyl-CoA C-acyltransferase</fullName>
    </submittedName>
</protein>
<dbReference type="InterPro" id="IPR020610">
    <property type="entry name" value="Thiolase_AS"/>
</dbReference>
<dbReference type="InterPro" id="IPR016039">
    <property type="entry name" value="Thiolase-like"/>
</dbReference>
<dbReference type="CDD" id="cd00751">
    <property type="entry name" value="thiolase"/>
    <property type="match status" value="1"/>
</dbReference>
<dbReference type="Proteomes" id="UP000290657">
    <property type="component" value="Unassembled WGS sequence"/>
</dbReference>
<dbReference type="AlphaFoldDB" id="A0A4Q0XTR5"/>
<keyword evidence="9" id="KW-1185">Reference proteome</keyword>
<comment type="caution">
    <text evidence="8">The sequence shown here is derived from an EMBL/GenBank/DDBJ whole genome shotgun (WGS) entry which is preliminary data.</text>
</comment>
<reference evidence="8 9" key="1">
    <citation type="submission" date="2017-10" db="EMBL/GenBank/DDBJ databases">
        <title>Genomics of the genus Arcobacter.</title>
        <authorList>
            <person name="Perez-Cataluna A."/>
            <person name="Figueras M.J."/>
        </authorList>
    </citation>
    <scope>NUCLEOTIDE SEQUENCE [LARGE SCALE GENOMIC DNA]</scope>
    <source>
        <strain evidence="8 9">CECT 8987</strain>
    </source>
</reference>
<dbReference type="Gene3D" id="3.40.47.10">
    <property type="match status" value="1"/>
</dbReference>
<proteinExistence type="inferred from homology"/>
<dbReference type="InterPro" id="IPR020613">
    <property type="entry name" value="Thiolase_CS"/>
</dbReference>
<evidence type="ECO:0000256" key="3">
    <source>
        <dbReference type="ARBA" id="ARBA00023315"/>
    </source>
</evidence>
<sequence length="426" mass="46237">MSERIAIIDGLRSPVAKAYGKLKHIQADTLGSIIAKELILQIGIDYKQYNEVIIGNVAQPTNAANMARVLASRAGFPISTPAYTVHRNCASGMQAISSAMASIRSNEGQLYLVGGVESMSNIPILYSDNLRDLMISVNNSKTLLQKLTVLKNFRPNFLKPVIGLVSGLTDPISGQIMGLTAEILANEFKITRYEQDEYALLSHKRAQAAIEKGLLKDEIYPIVTSNESIMYDDDGIRYNQNMKALEKLHPFFDKQNGTVTAGNSSQISDGACMLAVCSETYAKSIGIKPLGYIKEFAYAGLEAHRMGLGPIYATKKLFDKTGMSLKEFDLIEMNEAFAAQVLANIKAFNSKEFCKKTFNSEPLGEINQNILNVNGGAIALGHPVGMSGARIVLAALKELKRRKKQTALATLCVGGGQGASFVLEAN</sequence>
<dbReference type="OrthoDB" id="4565318at2"/>
<dbReference type="InterPro" id="IPR002155">
    <property type="entry name" value="Thiolase"/>
</dbReference>
<evidence type="ECO:0000313" key="9">
    <source>
        <dbReference type="Proteomes" id="UP000290657"/>
    </source>
</evidence>
<feature type="active site" description="Proton acceptor" evidence="4">
    <location>
        <position position="382"/>
    </location>
</feature>
<evidence type="ECO:0000256" key="5">
    <source>
        <dbReference type="RuleBase" id="RU003557"/>
    </source>
</evidence>
<organism evidence="8 9">
    <name type="scientific">Candidatus Marinarcus aquaticus</name>
    <dbReference type="NCBI Taxonomy" id="2044504"/>
    <lineage>
        <taxon>Bacteria</taxon>
        <taxon>Pseudomonadati</taxon>
        <taxon>Campylobacterota</taxon>
        <taxon>Epsilonproteobacteria</taxon>
        <taxon>Campylobacterales</taxon>
        <taxon>Arcobacteraceae</taxon>
        <taxon>Candidatus Marinarcus</taxon>
    </lineage>
</organism>
<dbReference type="PIRSF" id="PIRSF000429">
    <property type="entry name" value="Ac-CoA_Ac_transf"/>
    <property type="match status" value="1"/>
</dbReference>